<dbReference type="GO" id="GO:0006400">
    <property type="term" value="P:tRNA modification"/>
    <property type="evidence" value="ECO:0007669"/>
    <property type="project" value="UniProtKB-UniRule"/>
</dbReference>
<dbReference type="SUPFAM" id="SSF52402">
    <property type="entry name" value="Adenine nucleotide alpha hydrolases-like"/>
    <property type="match status" value="1"/>
</dbReference>
<dbReference type="RefSeq" id="WP_184312975.1">
    <property type="nucleotide sequence ID" value="NZ_JACHEN010000039.1"/>
</dbReference>
<dbReference type="GO" id="GO:0005524">
    <property type="term" value="F:ATP binding"/>
    <property type="evidence" value="ECO:0007669"/>
    <property type="project" value="UniProtKB-UniRule"/>
</dbReference>
<evidence type="ECO:0000313" key="11">
    <source>
        <dbReference type="Proteomes" id="UP000579281"/>
    </source>
</evidence>
<dbReference type="AlphaFoldDB" id="A0A841L877"/>
<dbReference type="InterPro" id="IPR012796">
    <property type="entry name" value="Lysidine-tRNA-synth_C"/>
</dbReference>
<dbReference type="Gene3D" id="1.20.59.20">
    <property type="match status" value="1"/>
</dbReference>
<comment type="subcellular location">
    <subcellularLocation>
        <location evidence="1 8">Cytoplasm</location>
    </subcellularLocation>
</comment>
<proteinExistence type="inferred from homology"/>
<dbReference type="InterPro" id="IPR012094">
    <property type="entry name" value="tRNA_Ile_lys_synt"/>
</dbReference>
<feature type="binding site" evidence="8">
    <location>
        <begin position="26"/>
        <end position="31"/>
    </location>
    <ligand>
        <name>ATP</name>
        <dbReference type="ChEBI" id="CHEBI:30616"/>
    </ligand>
</feature>
<evidence type="ECO:0000313" key="10">
    <source>
        <dbReference type="EMBL" id="MBB6218475.1"/>
    </source>
</evidence>
<evidence type="ECO:0000256" key="3">
    <source>
        <dbReference type="ARBA" id="ARBA00022598"/>
    </source>
</evidence>
<dbReference type="Gene3D" id="3.40.50.620">
    <property type="entry name" value="HUPs"/>
    <property type="match status" value="1"/>
</dbReference>
<name>A0A841L877_9FIRM</name>
<dbReference type="Proteomes" id="UP000579281">
    <property type="component" value="Unassembled WGS sequence"/>
</dbReference>
<keyword evidence="3 8" id="KW-0436">Ligase</keyword>
<evidence type="ECO:0000256" key="6">
    <source>
        <dbReference type="ARBA" id="ARBA00022840"/>
    </source>
</evidence>
<comment type="similarity">
    <text evidence="8">Belongs to the tRNA(Ile)-lysidine synthase family.</text>
</comment>
<comment type="catalytic activity">
    <reaction evidence="7 8">
        <text>cytidine(34) in tRNA(Ile2) + L-lysine + ATP = lysidine(34) in tRNA(Ile2) + AMP + diphosphate + H(+)</text>
        <dbReference type="Rhea" id="RHEA:43744"/>
        <dbReference type="Rhea" id="RHEA-COMP:10625"/>
        <dbReference type="Rhea" id="RHEA-COMP:10670"/>
        <dbReference type="ChEBI" id="CHEBI:15378"/>
        <dbReference type="ChEBI" id="CHEBI:30616"/>
        <dbReference type="ChEBI" id="CHEBI:32551"/>
        <dbReference type="ChEBI" id="CHEBI:33019"/>
        <dbReference type="ChEBI" id="CHEBI:82748"/>
        <dbReference type="ChEBI" id="CHEBI:83665"/>
        <dbReference type="ChEBI" id="CHEBI:456215"/>
        <dbReference type="EC" id="6.3.4.19"/>
    </reaction>
</comment>
<dbReference type="PANTHER" id="PTHR43033">
    <property type="entry name" value="TRNA(ILE)-LYSIDINE SYNTHASE-RELATED"/>
    <property type="match status" value="1"/>
</dbReference>
<accession>A0A841L877</accession>
<evidence type="ECO:0000256" key="2">
    <source>
        <dbReference type="ARBA" id="ARBA00022490"/>
    </source>
</evidence>
<dbReference type="NCBIfam" id="TIGR02433">
    <property type="entry name" value="lysidine_TilS_C"/>
    <property type="match status" value="1"/>
</dbReference>
<feature type="domain" description="Lysidine-tRNA(Ile) synthetase C-terminal" evidence="9">
    <location>
        <begin position="384"/>
        <end position="456"/>
    </location>
</feature>
<dbReference type="InterPro" id="IPR012795">
    <property type="entry name" value="tRNA_Ile_lys_synt_N"/>
</dbReference>
<keyword evidence="6 8" id="KW-0067">ATP-binding</keyword>
<gene>
    <name evidence="8" type="primary">tilS</name>
    <name evidence="10" type="ORF">HNQ80_004639</name>
</gene>
<dbReference type="SMART" id="SM00977">
    <property type="entry name" value="TilS_C"/>
    <property type="match status" value="1"/>
</dbReference>
<evidence type="ECO:0000256" key="8">
    <source>
        <dbReference type="HAMAP-Rule" id="MF_01161"/>
    </source>
</evidence>
<sequence length="466" mass="54527">MLKRFLSTIEKYGMIQKGDGIVVGVSGGPDSVCLLHLLWKIRNAYQLKIYAVHLNHQLREKEAEEDALYVRQLCAQLDIPAFIYSEDIACYSQKKGISFEEAGRERRYALFDQVMQEQGAHKIAVAQNMDDQAETVLMRFMRGAGIEGLAAIPYVREHRVIRPLLDIPRHEIEAYCRISELTPRLDYTNLQTIYTRNRIRLELIPYIQEHFNPKIKDTLWRTANLLREDSEFIDSEVQCNYEEIVQLRQGAAAIFLEAITKLHPSIGKRIIRRAIREASGSLMDFEQIHIESILNLANVGRVGARIDLPKEMMAEISYDVLIIKKRITISEMSFFYTLPIGEDIYLKELVGTIRSKIIEWDPSKEIQTHSCKKYFDLDKVQGGINVRNRRQGDIFWPYGMKGRKKLKDYFIDEKISRENRDRIPLICDEDEIMWVVGYRTSEKYKIDEHTKRVLILEYERNDIKDR</sequence>
<evidence type="ECO:0000256" key="7">
    <source>
        <dbReference type="ARBA" id="ARBA00048539"/>
    </source>
</evidence>
<dbReference type="NCBIfam" id="TIGR02432">
    <property type="entry name" value="lysidine_TilS_N"/>
    <property type="match status" value="1"/>
</dbReference>
<dbReference type="SUPFAM" id="SSF82829">
    <property type="entry name" value="MesJ substrate recognition domain-like"/>
    <property type="match status" value="1"/>
</dbReference>
<protein>
    <recommendedName>
        <fullName evidence="8">tRNA(Ile)-lysidine synthase</fullName>
        <ecNumber evidence="8">6.3.4.19</ecNumber>
    </recommendedName>
    <alternativeName>
        <fullName evidence="8">tRNA(Ile)-2-lysyl-cytidine synthase</fullName>
    </alternativeName>
    <alternativeName>
        <fullName evidence="8">tRNA(Ile)-lysidine synthetase</fullName>
    </alternativeName>
</protein>
<dbReference type="GO" id="GO:0032267">
    <property type="term" value="F:tRNA(Ile)-lysidine synthase activity"/>
    <property type="evidence" value="ECO:0007669"/>
    <property type="project" value="UniProtKB-EC"/>
</dbReference>
<dbReference type="Gene3D" id="3.50.40.10">
    <property type="entry name" value="Phenylalanyl-trna Synthetase, Chain B, domain 3"/>
    <property type="match status" value="1"/>
</dbReference>
<keyword evidence="11" id="KW-1185">Reference proteome</keyword>
<dbReference type="InterPro" id="IPR020825">
    <property type="entry name" value="Phe-tRNA_synthase-like_B3/B4"/>
</dbReference>
<dbReference type="Pfam" id="PF01171">
    <property type="entry name" value="ATP_bind_3"/>
    <property type="match status" value="1"/>
</dbReference>
<keyword evidence="2 8" id="KW-0963">Cytoplasm</keyword>
<dbReference type="CDD" id="cd01992">
    <property type="entry name" value="TilS_N"/>
    <property type="match status" value="1"/>
</dbReference>
<comment type="domain">
    <text evidence="8">The N-terminal region contains the highly conserved SGGXDS motif, predicted to be a P-loop motif involved in ATP binding.</text>
</comment>
<comment type="function">
    <text evidence="8">Ligates lysine onto the cytidine present at position 34 of the AUA codon-specific tRNA(Ile) that contains the anticodon CAU, in an ATP-dependent manner. Cytidine is converted to lysidine, thus changing the amino acid specificity of the tRNA from methionine to isoleucine.</text>
</comment>
<dbReference type="EC" id="6.3.4.19" evidence="8"/>
<dbReference type="EMBL" id="JACHEN010000039">
    <property type="protein sequence ID" value="MBB6218475.1"/>
    <property type="molecule type" value="Genomic_DNA"/>
</dbReference>
<reference evidence="10 11" key="1">
    <citation type="submission" date="2020-08" db="EMBL/GenBank/DDBJ databases">
        <title>Genomic Encyclopedia of Type Strains, Phase IV (KMG-IV): sequencing the most valuable type-strain genomes for metagenomic binning, comparative biology and taxonomic classification.</title>
        <authorList>
            <person name="Goeker M."/>
        </authorList>
    </citation>
    <scope>NUCLEOTIDE SEQUENCE [LARGE SCALE GENOMIC DNA]</scope>
    <source>
        <strain evidence="10 11">DSM 103526</strain>
    </source>
</reference>
<organism evidence="10 11">
    <name type="scientific">Anaerosolibacter carboniphilus</name>
    <dbReference type="NCBI Taxonomy" id="1417629"/>
    <lineage>
        <taxon>Bacteria</taxon>
        <taxon>Bacillati</taxon>
        <taxon>Bacillota</taxon>
        <taxon>Clostridia</taxon>
        <taxon>Peptostreptococcales</taxon>
        <taxon>Thermotaleaceae</taxon>
        <taxon>Anaerosolibacter</taxon>
    </lineage>
</organism>
<evidence type="ECO:0000256" key="5">
    <source>
        <dbReference type="ARBA" id="ARBA00022741"/>
    </source>
</evidence>
<dbReference type="HAMAP" id="MF_01161">
    <property type="entry name" value="tRNA_Ile_lys_synt"/>
    <property type="match status" value="1"/>
</dbReference>
<dbReference type="GO" id="GO:0005737">
    <property type="term" value="C:cytoplasm"/>
    <property type="evidence" value="ECO:0007669"/>
    <property type="project" value="UniProtKB-SubCell"/>
</dbReference>
<evidence type="ECO:0000259" key="9">
    <source>
        <dbReference type="SMART" id="SM00977"/>
    </source>
</evidence>
<dbReference type="InterPro" id="IPR014729">
    <property type="entry name" value="Rossmann-like_a/b/a_fold"/>
</dbReference>
<dbReference type="Pfam" id="PF11734">
    <property type="entry name" value="TilS_C"/>
    <property type="match status" value="1"/>
</dbReference>
<evidence type="ECO:0000256" key="1">
    <source>
        <dbReference type="ARBA" id="ARBA00004496"/>
    </source>
</evidence>
<dbReference type="PANTHER" id="PTHR43033:SF1">
    <property type="entry name" value="TRNA(ILE)-LYSIDINE SYNTHASE-RELATED"/>
    <property type="match status" value="1"/>
</dbReference>
<evidence type="ECO:0000256" key="4">
    <source>
        <dbReference type="ARBA" id="ARBA00022694"/>
    </source>
</evidence>
<comment type="caution">
    <text evidence="10">The sequence shown here is derived from an EMBL/GenBank/DDBJ whole genome shotgun (WGS) entry which is preliminary data.</text>
</comment>
<keyword evidence="4 8" id="KW-0819">tRNA processing</keyword>
<dbReference type="InterPro" id="IPR011063">
    <property type="entry name" value="TilS/TtcA_N"/>
</dbReference>
<dbReference type="SUPFAM" id="SSF56037">
    <property type="entry name" value="PheT/TilS domain"/>
    <property type="match status" value="1"/>
</dbReference>
<keyword evidence="5 8" id="KW-0547">Nucleotide-binding</keyword>